<evidence type="ECO:0000256" key="1">
    <source>
        <dbReference type="PROSITE-ProRule" id="PRU00339"/>
    </source>
</evidence>
<organism evidence="2 3">
    <name type="scientific">Myroides phaeus</name>
    <dbReference type="NCBI Taxonomy" id="702745"/>
    <lineage>
        <taxon>Bacteria</taxon>
        <taxon>Pseudomonadati</taxon>
        <taxon>Bacteroidota</taxon>
        <taxon>Flavobacteriia</taxon>
        <taxon>Flavobacteriales</taxon>
        <taxon>Flavobacteriaceae</taxon>
        <taxon>Myroides</taxon>
    </lineage>
</organism>
<dbReference type="RefSeq" id="WP_090404926.1">
    <property type="nucleotide sequence ID" value="NZ_FNDQ01000002.1"/>
</dbReference>
<dbReference type="PROSITE" id="PS50005">
    <property type="entry name" value="TPR"/>
    <property type="match status" value="1"/>
</dbReference>
<dbReference type="SUPFAM" id="SSF48452">
    <property type="entry name" value="TPR-like"/>
    <property type="match status" value="1"/>
</dbReference>
<dbReference type="STRING" id="702745.SAMN05421818_10226"/>
<dbReference type="InterPro" id="IPR019734">
    <property type="entry name" value="TPR_rpt"/>
</dbReference>
<feature type="repeat" description="TPR" evidence="1">
    <location>
        <begin position="174"/>
        <end position="207"/>
    </location>
</feature>
<evidence type="ECO:0008006" key="4">
    <source>
        <dbReference type="Google" id="ProtNLM"/>
    </source>
</evidence>
<reference evidence="3" key="1">
    <citation type="submission" date="2016-10" db="EMBL/GenBank/DDBJ databases">
        <authorList>
            <person name="Varghese N."/>
            <person name="Submissions S."/>
        </authorList>
    </citation>
    <scope>NUCLEOTIDE SEQUENCE [LARGE SCALE GENOMIC DNA]</scope>
    <source>
        <strain evidence="3">DSM 23313</strain>
    </source>
</reference>
<dbReference type="AlphaFoldDB" id="A0A1G8BE46"/>
<sequence>MVSYKTIYSFTKTSVLFALMFFVFGCASYHDRITDYYQKLGSSQFEEAEKALDKNALLQKSRNKLLFYMEKGRVAHLKGDYASSNKYLNEADLLIEDGLKSTGDVAVGLFLNSMSQNYKGEEFEIFMLHYYKALNYLYLGQFDEAIVEARRITLQNYAQGDKYKEKSTRYSKDAFSLTLQGLIYEASGNYNDAFIAYRNAVEVYQNAKGGLYYGVAMPENLKYDVMRMASRMGFKSELDKFERDFNMKFKDYQATAGGELVVFWENGRAPIKEQENVFFSLVKGEDGGVFFTNALGIMIPIDFGIAGKTSLNDVHSLNIAYPKYIVQKPPYTFATVKTNTGDKYRFEKVEDIDVLAVKTLDERAGKELSKILTRVAVKKSAEYALKSAARSNGKNGDNNALLEGLGLGVQLFNMFSEKADTRNWQTLPAQINYVRIPLQTGMNKLTIELERPTGQRTEQTIEVEANGKMRFYNFATMR</sequence>
<accession>A0A1G8BE46</accession>
<proteinExistence type="predicted"/>
<evidence type="ECO:0000313" key="3">
    <source>
        <dbReference type="Proteomes" id="UP000243588"/>
    </source>
</evidence>
<keyword evidence="3" id="KW-1185">Reference proteome</keyword>
<protein>
    <recommendedName>
        <fullName evidence="4">Tetratricopeptide repeat-containing protein</fullName>
    </recommendedName>
</protein>
<dbReference type="Gene3D" id="1.25.40.10">
    <property type="entry name" value="Tetratricopeptide repeat domain"/>
    <property type="match status" value="1"/>
</dbReference>
<gene>
    <name evidence="2" type="ORF">SAMN05421818_10226</name>
</gene>
<dbReference type="Proteomes" id="UP000243588">
    <property type="component" value="Unassembled WGS sequence"/>
</dbReference>
<dbReference type="InterPro" id="IPR011990">
    <property type="entry name" value="TPR-like_helical_dom_sf"/>
</dbReference>
<name>A0A1G8BE46_9FLAO</name>
<evidence type="ECO:0000313" key="2">
    <source>
        <dbReference type="EMBL" id="SDH31522.1"/>
    </source>
</evidence>
<keyword evidence="1" id="KW-0802">TPR repeat</keyword>
<dbReference type="PROSITE" id="PS51257">
    <property type="entry name" value="PROKAR_LIPOPROTEIN"/>
    <property type="match status" value="1"/>
</dbReference>
<dbReference type="EMBL" id="FNDQ01000002">
    <property type="protein sequence ID" value="SDH31522.1"/>
    <property type="molecule type" value="Genomic_DNA"/>
</dbReference>